<dbReference type="Proteomes" id="UP000075714">
    <property type="component" value="Unassembled WGS sequence"/>
</dbReference>
<evidence type="ECO:0000313" key="2">
    <source>
        <dbReference type="EMBL" id="KXZ47383.1"/>
    </source>
</evidence>
<dbReference type="EMBL" id="LSYV01000036">
    <property type="protein sequence ID" value="KXZ47383.1"/>
    <property type="molecule type" value="Genomic_DNA"/>
</dbReference>
<evidence type="ECO:0000256" key="1">
    <source>
        <dbReference type="SAM" id="MobiDB-lite"/>
    </source>
</evidence>
<name>A0A150GC88_GONPE</name>
<protein>
    <submittedName>
        <fullName evidence="2">Uncharacterized protein</fullName>
    </submittedName>
</protein>
<keyword evidence="3" id="KW-1185">Reference proteome</keyword>
<feature type="region of interest" description="Disordered" evidence="1">
    <location>
        <begin position="555"/>
        <end position="605"/>
    </location>
</feature>
<organism evidence="2 3">
    <name type="scientific">Gonium pectorale</name>
    <name type="common">Green alga</name>
    <dbReference type="NCBI Taxonomy" id="33097"/>
    <lineage>
        <taxon>Eukaryota</taxon>
        <taxon>Viridiplantae</taxon>
        <taxon>Chlorophyta</taxon>
        <taxon>core chlorophytes</taxon>
        <taxon>Chlorophyceae</taxon>
        <taxon>CS clade</taxon>
        <taxon>Chlamydomonadales</taxon>
        <taxon>Volvocaceae</taxon>
        <taxon>Gonium</taxon>
    </lineage>
</organism>
<comment type="caution">
    <text evidence="2">The sequence shown here is derived from an EMBL/GenBank/DDBJ whole genome shotgun (WGS) entry which is preliminary data.</text>
</comment>
<dbReference type="AlphaFoldDB" id="A0A150GC88"/>
<reference evidence="3" key="1">
    <citation type="journal article" date="2016" name="Nat. Commun.">
        <title>The Gonium pectorale genome demonstrates co-option of cell cycle regulation during the evolution of multicellularity.</title>
        <authorList>
            <person name="Hanschen E.R."/>
            <person name="Marriage T.N."/>
            <person name="Ferris P.J."/>
            <person name="Hamaji T."/>
            <person name="Toyoda A."/>
            <person name="Fujiyama A."/>
            <person name="Neme R."/>
            <person name="Noguchi H."/>
            <person name="Minakuchi Y."/>
            <person name="Suzuki M."/>
            <person name="Kawai-Toyooka H."/>
            <person name="Smith D.R."/>
            <person name="Sparks H."/>
            <person name="Anderson J."/>
            <person name="Bakaric R."/>
            <person name="Luria V."/>
            <person name="Karger A."/>
            <person name="Kirschner M.W."/>
            <person name="Durand P.M."/>
            <person name="Michod R.E."/>
            <person name="Nozaki H."/>
            <person name="Olson B.J."/>
        </authorList>
    </citation>
    <scope>NUCLEOTIDE SEQUENCE [LARGE SCALE GENOMIC DNA]</scope>
    <source>
        <strain evidence="3">NIES-2863</strain>
    </source>
</reference>
<dbReference type="OrthoDB" id="530394at2759"/>
<sequence>MSGPSNVEATQPADDAARPSTSGNANARKCLEDFFSKLEVTVKKRLRVKLGGVQTIDWCKLSAALNAAAPKSRPPILPSSRTWRTDLAVEMKPEIKQILRDVFIRYCGWGDKQNFMFISRAQFIRFVRDMGMCGEEVDALGLSGLFDKILLGSLDPGAASRLAMSDFVLAVTGLGTKLCPAASVQESFDLVVSRYILPRAQQPLTDPEPIDLALLHLDIIGTLERLRPKLAVLWDAYMQQQAAQQAGAHETPSTSASGALPAEQKAPEMNLGTWMRFGTDFEVTVVMLSKVQLIHAFKRSKFGVTTEPIDSNLQTKIRLTFQEFLDCIARCAMLAFDYKPPPVVVPTLDFKGSYNTAAKQLWLREVAGGSGRFGDDVDDASELEMPAAVNYAIGTEDWPHFDEVSHAPSTRAAGARDRLISRAVSIAQGRTRMQGGDGMEMMLVHPEPSTMQQDPNKPLHLQHFSVDWVGRPGLTLSETGKLRQPTTDPWVKNGLYHTQTGVDPAYEQRAAEMRAARCVREQHMEALQLHYQAERREQIRDATRQAAARRQDLELHAGQTLARVNGSLGASPSARRGGSTSPHNRSGSGGPKGRSGSAPAQGGGEAGIVMGLEEVLTRDGRASAWGAGGRGRQRRAGAEQDAAGGAAGDAEHGVSAAACERCGARADSVWVTVRPACTTQCRYEC</sequence>
<proteinExistence type="predicted"/>
<evidence type="ECO:0000313" key="3">
    <source>
        <dbReference type="Proteomes" id="UP000075714"/>
    </source>
</evidence>
<gene>
    <name evidence="2" type="ORF">GPECTOR_35g821</name>
</gene>
<feature type="region of interest" description="Disordered" evidence="1">
    <location>
        <begin position="1"/>
        <end position="24"/>
    </location>
</feature>
<dbReference type="STRING" id="33097.A0A150GC88"/>
<feature type="region of interest" description="Disordered" evidence="1">
    <location>
        <begin position="623"/>
        <end position="647"/>
    </location>
</feature>
<accession>A0A150GC88</accession>